<reference evidence="3" key="1">
    <citation type="submission" date="2010-08" db="EMBL/GenBank/DDBJ databases">
        <authorList>
            <consortium name="Caenorhabditis japonica Sequencing Consortium"/>
            <person name="Wilson R.K."/>
        </authorList>
    </citation>
    <scope>NUCLEOTIDE SEQUENCE [LARGE SCALE GENOMIC DNA]</scope>
    <source>
        <strain evidence="3">DF5081</strain>
    </source>
</reference>
<feature type="compositionally biased region" description="Basic residues" evidence="1">
    <location>
        <begin position="1"/>
        <end position="16"/>
    </location>
</feature>
<dbReference type="AlphaFoldDB" id="A0A8R1EFW1"/>
<feature type="region of interest" description="Disordered" evidence="1">
    <location>
        <begin position="1"/>
        <end position="50"/>
    </location>
</feature>
<accession>A0A8R1EFW1</accession>
<dbReference type="EnsemblMetazoa" id="CJA34558.1">
    <property type="protein sequence ID" value="CJA34558.1"/>
    <property type="gene ID" value="WBGene00210405"/>
</dbReference>
<reference evidence="2" key="2">
    <citation type="submission" date="2022-06" db="UniProtKB">
        <authorList>
            <consortium name="EnsemblMetazoa"/>
        </authorList>
    </citation>
    <scope>IDENTIFICATION</scope>
    <source>
        <strain evidence="2">DF5081</strain>
    </source>
</reference>
<organism evidence="2 3">
    <name type="scientific">Caenorhabditis japonica</name>
    <dbReference type="NCBI Taxonomy" id="281687"/>
    <lineage>
        <taxon>Eukaryota</taxon>
        <taxon>Metazoa</taxon>
        <taxon>Ecdysozoa</taxon>
        <taxon>Nematoda</taxon>
        <taxon>Chromadorea</taxon>
        <taxon>Rhabditida</taxon>
        <taxon>Rhabditina</taxon>
        <taxon>Rhabditomorpha</taxon>
        <taxon>Rhabditoidea</taxon>
        <taxon>Rhabditidae</taxon>
        <taxon>Peloderinae</taxon>
        <taxon>Caenorhabditis</taxon>
    </lineage>
</organism>
<evidence type="ECO:0000313" key="2">
    <source>
        <dbReference type="EnsemblMetazoa" id="CJA34558.1"/>
    </source>
</evidence>
<protein>
    <submittedName>
        <fullName evidence="2">Uncharacterized protein</fullName>
    </submittedName>
</protein>
<sequence length="237" mass="26914">MWIKSRKKAGGPKKRSNGGEGGTVGKKQKKEKLSKESATKSTRVQTSFDDDCDADLDKMLLNAMEDRNQKDQFVEPISSISVAQKCLTPLTQLNEEKDLFTEFFVVPPSAQNIPSVDVSSQLETIVPERIDQSVNHFDDIQLEDPNNWSNESLEAIYMAYQAQEQNSSLLGYQTVPETYGNFPFEVIQPIPVEKSYDQGYNSNKSFPEDFHVYPPEQYQNNYWSNMEKDNAAFSSPN</sequence>
<evidence type="ECO:0000256" key="1">
    <source>
        <dbReference type="SAM" id="MobiDB-lite"/>
    </source>
</evidence>
<name>A0A8R1EFW1_CAEJA</name>
<proteinExistence type="predicted"/>
<dbReference type="Proteomes" id="UP000005237">
    <property type="component" value="Unassembled WGS sequence"/>
</dbReference>
<keyword evidence="3" id="KW-1185">Reference proteome</keyword>
<evidence type="ECO:0000313" key="3">
    <source>
        <dbReference type="Proteomes" id="UP000005237"/>
    </source>
</evidence>